<evidence type="ECO:0000256" key="1">
    <source>
        <dbReference type="ARBA" id="ARBA00023125"/>
    </source>
</evidence>
<dbReference type="InterPro" id="IPR009057">
    <property type="entry name" value="Homeodomain-like_sf"/>
</dbReference>
<dbReference type="Pfam" id="PF17932">
    <property type="entry name" value="TetR_C_24"/>
    <property type="match status" value="1"/>
</dbReference>
<feature type="DNA-binding region" description="H-T-H motif" evidence="2">
    <location>
        <begin position="41"/>
        <end position="60"/>
    </location>
</feature>
<dbReference type="Proteomes" id="UP000269198">
    <property type="component" value="Unassembled WGS sequence"/>
</dbReference>
<dbReference type="InterPro" id="IPR041490">
    <property type="entry name" value="KstR2_TetR_C"/>
</dbReference>
<dbReference type="Gene3D" id="1.10.357.10">
    <property type="entry name" value="Tetracycline Repressor, domain 2"/>
    <property type="match status" value="1"/>
</dbReference>
<dbReference type="GO" id="GO:0003700">
    <property type="term" value="F:DNA-binding transcription factor activity"/>
    <property type="evidence" value="ECO:0007669"/>
    <property type="project" value="TreeGrafter"/>
</dbReference>
<keyword evidence="5" id="KW-1185">Reference proteome</keyword>
<reference evidence="4 5" key="1">
    <citation type="submission" date="2018-11" db="EMBL/GenBank/DDBJ databases">
        <title>The genome draft of YIM 96095.</title>
        <authorList>
            <person name="Tang S.-K."/>
            <person name="Chunyu W.-X."/>
            <person name="Feng Y.-Z."/>
        </authorList>
    </citation>
    <scope>NUCLEOTIDE SEQUENCE [LARGE SCALE GENOMIC DNA]</scope>
    <source>
        <strain evidence="4 5">YIM 96095</strain>
    </source>
</reference>
<dbReference type="Pfam" id="PF00440">
    <property type="entry name" value="TetR_N"/>
    <property type="match status" value="1"/>
</dbReference>
<keyword evidence="1 2" id="KW-0238">DNA-binding</keyword>
<evidence type="ECO:0000259" key="3">
    <source>
        <dbReference type="PROSITE" id="PS50977"/>
    </source>
</evidence>
<evidence type="ECO:0000256" key="2">
    <source>
        <dbReference type="PROSITE-ProRule" id="PRU00335"/>
    </source>
</evidence>
<feature type="domain" description="HTH tetR-type" evidence="3">
    <location>
        <begin position="18"/>
        <end position="78"/>
    </location>
</feature>
<dbReference type="SUPFAM" id="SSF48498">
    <property type="entry name" value="Tetracyclin repressor-like, C-terminal domain"/>
    <property type="match status" value="1"/>
</dbReference>
<proteinExistence type="predicted"/>
<protein>
    <submittedName>
        <fullName evidence="4">TetR/AcrR family transcriptional regulator</fullName>
    </submittedName>
</protein>
<dbReference type="PANTHER" id="PTHR30055:SF237">
    <property type="entry name" value="TRANSCRIPTIONAL REPRESSOR MCE3R"/>
    <property type="match status" value="1"/>
</dbReference>
<dbReference type="GO" id="GO:0000976">
    <property type="term" value="F:transcription cis-regulatory region binding"/>
    <property type="evidence" value="ECO:0007669"/>
    <property type="project" value="TreeGrafter"/>
</dbReference>
<dbReference type="EMBL" id="RJMB01000003">
    <property type="protein sequence ID" value="RNL86577.1"/>
    <property type="molecule type" value="Genomic_DNA"/>
</dbReference>
<evidence type="ECO:0000313" key="5">
    <source>
        <dbReference type="Proteomes" id="UP000269198"/>
    </source>
</evidence>
<comment type="caution">
    <text evidence="4">The sequence shown here is derived from an EMBL/GenBank/DDBJ whole genome shotgun (WGS) entry which is preliminary data.</text>
</comment>
<dbReference type="PANTHER" id="PTHR30055">
    <property type="entry name" value="HTH-TYPE TRANSCRIPTIONAL REGULATOR RUTR"/>
    <property type="match status" value="1"/>
</dbReference>
<dbReference type="PROSITE" id="PS50977">
    <property type="entry name" value="HTH_TETR_2"/>
    <property type="match status" value="1"/>
</dbReference>
<organism evidence="4 5">
    <name type="scientific">Halostreptopolyspora alba</name>
    <dbReference type="NCBI Taxonomy" id="2487137"/>
    <lineage>
        <taxon>Bacteria</taxon>
        <taxon>Bacillati</taxon>
        <taxon>Actinomycetota</taxon>
        <taxon>Actinomycetes</taxon>
        <taxon>Streptosporangiales</taxon>
        <taxon>Nocardiopsidaceae</taxon>
        <taxon>Halostreptopolyspora</taxon>
    </lineage>
</organism>
<gene>
    <name evidence="4" type="ORF">EFW17_05115</name>
</gene>
<dbReference type="OrthoDB" id="1669699at2"/>
<dbReference type="PRINTS" id="PR00455">
    <property type="entry name" value="HTHTETR"/>
</dbReference>
<dbReference type="InterPro" id="IPR001647">
    <property type="entry name" value="HTH_TetR"/>
</dbReference>
<name>A0A3N0EFN5_9ACTN</name>
<dbReference type="RefSeq" id="WP_123200102.1">
    <property type="nucleotide sequence ID" value="NZ_RJMB01000003.1"/>
</dbReference>
<dbReference type="InterPro" id="IPR036271">
    <property type="entry name" value="Tet_transcr_reg_TetR-rel_C_sf"/>
</dbReference>
<accession>A0A3N0EFN5</accession>
<dbReference type="SUPFAM" id="SSF46689">
    <property type="entry name" value="Homeodomain-like"/>
    <property type="match status" value="1"/>
</dbReference>
<sequence>MIASEPEGNGATSAVPRGSGGVALTDAAREIFAERGYHGASIRDVAKRAGLSLSALYYWHSSKQELLAVVLEDSINDYFRTCDSALHAAEDDPTSRLCALVRATVDYRVRRRVESTLAAQEFRNLEEPYARRLVKLREPATRMWQGIIDEGVREGVFRCPHPRDARRAIQAACNAIAQWYDPNGDVDPGELAERYVAIALRIVDHPRA</sequence>
<evidence type="ECO:0000313" key="4">
    <source>
        <dbReference type="EMBL" id="RNL86577.1"/>
    </source>
</evidence>
<dbReference type="InterPro" id="IPR050109">
    <property type="entry name" value="HTH-type_TetR-like_transc_reg"/>
</dbReference>
<dbReference type="AlphaFoldDB" id="A0A3N0EFN5"/>
<dbReference type="Gene3D" id="1.10.10.60">
    <property type="entry name" value="Homeodomain-like"/>
    <property type="match status" value="1"/>
</dbReference>